<dbReference type="Proteomes" id="UP000325002">
    <property type="component" value="Unassembled WGS sequence"/>
</dbReference>
<gene>
    <name evidence="1" type="ORF">EPJ81_08000</name>
</gene>
<evidence type="ECO:0000313" key="2">
    <source>
        <dbReference type="Proteomes" id="UP000325002"/>
    </source>
</evidence>
<name>A0A5C8EMS2_9SPIR</name>
<organism evidence="1 2">
    <name type="scientific">Brachyspira aalborgi</name>
    <dbReference type="NCBI Taxonomy" id="29522"/>
    <lineage>
        <taxon>Bacteria</taxon>
        <taxon>Pseudomonadati</taxon>
        <taxon>Spirochaetota</taxon>
        <taxon>Spirochaetia</taxon>
        <taxon>Brachyspirales</taxon>
        <taxon>Brachyspiraceae</taxon>
        <taxon>Brachyspira</taxon>
    </lineage>
</organism>
<comment type="caution">
    <text evidence="1">The sequence shown here is derived from an EMBL/GenBank/DDBJ whole genome shotgun (WGS) entry which is preliminary data.</text>
</comment>
<reference evidence="1 2" key="1">
    <citation type="journal article" date="1992" name="Lakartidningen">
        <title>[Penicillin V and not amoxicillin is the first choice preparation in acute otitis].</title>
        <authorList>
            <person name="Kamme C."/>
            <person name="Lundgren K."/>
            <person name="Prellner K."/>
        </authorList>
    </citation>
    <scope>NUCLEOTIDE SEQUENCE [LARGE SCALE GENOMIC DNA]</scope>
    <source>
        <strain evidence="1 2">PC3997IV</strain>
    </source>
</reference>
<dbReference type="EMBL" id="SAYD01000018">
    <property type="protein sequence ID" value="TXJ39046.1"/>
    <property type="molecule type" value="Genomic_DNA"/>
</dbReference>
<evidence type="ECO:0000313" key="1">
    <source>
        <dbReference type="EMBL" id="TXJ39046.1"/>
    </source>
</evidence>
<dbReference type="AlphaFoldDB" id="A0A5C8EMS2"/>
<sequence>MKKDNSNLEKKERVVLEKYLKLKEIERKNKEDIDAIKDEVISLVESKEGKIIHDGFNISCHETSTYKYSDSIENIETEIKALKQREQVLNIATIKNTTKYIKVYELKKGA</sequence>
<protein>
    <submittedName>
        <fullName evidence="1">Uncharacterized protein</fullName>
    </submittedName>
</protein>
<proteinExistence type="predicted"/>
<accession>A0A5C8EMS2</accession>
<dbReference type="RefSeq" id="WP_147778522.1">
    <property type="nucleotide sequence ID" value="NZ_SAYD01000018.1"/>
</dbReference>